<dbReference type="PROSITE" id="PS00678">
    <property type="entry name" value="WD_REPEATS_1"/>
    <property type="match status" value="4"/>
</dbReference>
<gene>
    <name evidence="6" type="ORF">RFI_02458</name>
</gene>
<dbReference type="SUPFAM" id="SSF50978">
    <property type="entry name" value="WD40 repeat-like"/>
    <property type="match status" value="1"/>
</dbReference>
<dbReference type="GO" id="GO:0005737">
    <property type="term" value="C:cytoplasm"/>
    <property type="evidence" value="ECO:0007669"/>
    <property type="project" value="TreeGrafter"/>
</dbReference>
<evidence type="ECO:0000313" key="7">
    <source>
        <dbReference type="Proteomes" id="UP000023152"/>
    </source>
</evidence>
<evidence type="ECO:0000313" key="6">
    <source>
        <dbReference type="EMBL" id="ETO34632.1"/>
    </source>
</evidence>
<feature type="coiled-coil region" evidence="5">
    <location>
        <begin position="196"/>
        <end position="237"/>
    </location>
</feature>
<dbReference type="Pfam" id="PF00400">
    <property type="entry name" value="WD40"/>
    <property type="match status" value="6"/>
</dbReference>
<dbReference type="PROSITE" id="PS50294">
    <property type="entry name" value="WD_REPEATS_REGION"/>
    <property type="match status" value="5"/>
</dbReference>
<feature type="repeat" description="WD" evidence="4">
    <location>
        <begin position="513"/>
        <end position="555"/>
    </location>
</feature>
<dbReference type="GO" id="GO:0010992">
    <property type="term" value="P:ubiquitin recycling"/>
    <property type="evidence" value="ECO:0007669"/>
    <property type="project" value="TreeGrafter"/>
</dbReference>
<dbReference type="InterPro" id="IPR001680">
    <property type="entry name" value="WD40_rpt"/>
</dbReference>
<dbReference type="CDD" id="cd00200">
    <property type="entry name" value="WD40"/>
    <property type="match status" value="1"/>
</dbReference>
<dbReference type="PANTHER" id="PTHR19849">
    <property type="entry name" value="PHOSPHOLIPASE A-2-ACTIVATING PROTEIN"/>
    <property type="match status" value="1"/>
</dbReference>
<dbReference type="PROSITE" id="PS50082">
    <property type="entry name" value="WD_REPEATS_2"/>
    <property type="match status" value="6"/>
</dbReference>
<dbReference type="Proteomes" id="UP000023152">
    <property type="component" value="Unassembled WGS sequence"/>
</dbReference>
<feature type="repeat" description="WD" evidence="4">
    <location>
        <begin position="410"/>
        <end position="453"/>
    </location>
</feature>
<name>X6PAF9_RETFI</name>
<dbReference type="Gene3D" id="3.30.40.10">
    <property type="entry name" value="Zinc/RING finger domain, C3HC4 (zinc finger)"/>
    <property type="match status" value="1"/>
</dbReference>
<keyword evidence="7" id="KW-1185">Reference proteome</keyword>
<evidence type="ECO:0000256" key="2">
    <source>
        <dbReference type="ARBA" id="ARBA00022574"/>
    </source>
</evidence>
<evidence type="ECO:0000256" key="1">
    <source>
        <dbReference type="ARBA" id="ARBA00022490"/>
    </source>
</evidence>
<accession>X6PAF9</accession>
<comment type="caution">
    <text evidence="6">The sequence shown here is derived from an EMBL/GenBank/DDBJ whole genome shotgun (WGS) entry which is preliminary data.</text>
</comment>
<keyword evidence="3" id="KW-0677">Repeat</keyword>
<dbReference type="AlphaFoldDB" id="X6PAF9"/>
<dbReference type="Gene3D" id="2.130.10.10">
    <property type="entry name" value="YVTN repeat-like/Quinoprotein amine dehydrogenase"/>
    <property type="match status" value="3"/>
</dbReference>
<keyword evidence="5" id="KW-0175">Coiled coil</keyword>
<dbReference type="PRINTS" id="PR00320">
    <property type="entry name" value="GPROTEINBRPT"/>
</dbReference>
<proteinExistence type="predicted"/>
<keyword evidence="1" id="KW-0963">Cytoplasm</keyword>
<feature type="repeat" description="WD" evidence="4">
    <location>
        <begin position="486"/>
        <end position="512"/>
    </location>
</feature>
<dbReference type="SMART" id="SM00320">
    <property type="entry name" value="WD40"/>
    <property type="match status" value="6"/>
</dbReference>
<reference evidence="6 7" key="1">
    <citation type="journal article" date="2013" name="Curr. Biol.">
        <title>The Genome of the Foraminiferan Reticulomyxa filosa.</title>
        <authorList>
            <person name="Glockner G."/>
            <person name="Hulsmann N."/>
            <person name="Schleicher M."/>
            <person name="Noegel A.A."/>
            <person name="Eichinger L."/>
            <person name="Gallinger C."/>
            <person name="Pawlowski J."/>
            <person name="Sierra R."/>
            <person name="Euteneuer U."/>
            <person name="Pillet L."/>
            <person name="Moustafa A."/>
            <person name="Platzer M."/>
            <person name="Groth M."/>
            <person name="Szafranski K."/>
            <person name="Schliwa M."/>
        </authorList>
    </citation>
    <scope>NUCLEOTIDE SEQUENCE [LARGE SCALE GENOMIC DNA]</scope>
</reference>
<feature type="repeat" description="WD" evidence="4">
    <location>
        <begin position="314"/>
        <end position="361"/>
    </location>
</feature>
<dbReference type="InterPro" id="IPR020472">
    <property type="entry name" value="WD40_PAC1"/>
</dbReference>
<evidence type="ECO:0000256" key="4">
    <source>
        <dbReference type="PROSITE-ProRule" id="PRU00221"/>
    </source>
</evidence>
<dbReference type="EMBL" id="ASPP01002406">
    <property type="protein sequence ID" value="ETO34632.1"/>
    <property type="molecule type" value="Genomic_DNA"/>
</dbReference>
<dbReference type="InterPro" id="IPR019775">
    <property type="entry name" value="WD40_repeat_CS"/>
</dbReference>
<dbReference type="GO" id="GO:0043161">
    <property type="term" value="P:proteasome-mediated ubiquitin-dependent protein catabolic process"/>
    <property type="evidence" value="ECO:0007669"/>
    <property type="project" value="TreeGrafter"/>
</dbReference>
<evidence type="ECO:0000256" key="3">
    <source>
        <dbReference type="ARBA" id="ARBA00022737"/>
    </source>
</evidence>
<sequence length="707" mass="81604">MLTHTLKEDKKKANTVTFKECYDKEWVALLNEQASLKGFQCVLCEQIAHNAIELTCSEHEDYQDALVIGEQCLKQYLNEHNNQCPVGNHDNCNYMKSRTIRNLVDELTVICPRQFESQLANNQTKKENIITETKQYCKYKGGIKKMEDHVDNSCCLKPVMCKFKDFGCDATLFDFNFEQHQKSQMQKHLGLLLDYIAVLQQKLDQYQLKESKQIQEIETLRLKEKEQENEIQMLKNKDNKNISPIEIVLNKREQSEEKGNEIKSVQNHLQQDSFKQCNKITKIVDDGDNDKLSIQSPTFNFDLFQSSSKLLQTFVGHTNWVYCIDYSTFGGDDGDDSLLCSGSEDKTIRIWNIKTTKQIKIFNGHSECVNCVKFSPYHYNCQYRKIVCFSSDDKTIRFWDIKDNKEFQILSGHDSWVGCIQFSPFNCGQYLCSASGDNTIRIWDIETATTLHIFKGHTREVGCIDFSPLQVNNNNSNNTAGIIGGNGYTFCSGSSDGTIRVWDVETLKQLIDFEGHEDIIRSVKYSPYEPNTILSGSEDKTVRLWDIRSKKQISVFNGHTNWIGAVDFSPPFVNNSNVICSGSRDNTIRFWDIQSSKQLHVIKGNCKENDGIWCFKFLPANNNTKNIDCGFNLCYGSRFGPIYVWGYFHPQIRIVLSMEQNVIKISALFHIQIVLNALDCCKNQSISWFRYRKYPKMLCAMFFIKKI</sequence>
<organism evidence="6 7">
    <name type="scientific">Reticulomyxa filosa</name>
    <dbReference type="NCBI Taxonomy" id="46433"/>
    <lineage>
        <taxon>Eukaryota</taxon>
        <taxon>Sar</taxon>
        <taxon>Rhizaria</taxon>
        <taxon>Retaria</taxon>
        <taxon>Foraminifera</taxon>
        <taxon>Monothalamids</taxon>
        <taxon>Reticulomyxidae</taxon>
        <taxon>Reticulomyxa</taxon>
    </lineage>
</organism>
<protein>
    <submittedName>
        <fullName evidence="6">Uncharacterized protein</fullName>
    </submittedName>
</protein>
<dbReference type="InterPro" id="IPR013083">
    <property type="entry name" value="Znf_RING/FYVE/PHD"/>
</dbReference>
<feature type="repeat" description="WD" evidence="4">
    <location>
        <begin position="362"/>
        <end position="409"/>
    </location>
</feature>
<dbReference type="GO" id="GO:0005634">
    <property type="term" value="C:nucleus"/>
    <property type="evidence" value="ECO:0007669"/>
    <property type="project" value="TreeGrafter"/>
</dbReference>
<dbReference type="GO" id="GO:0043130">
    <property type="term" value="F:ubiquitin binding"/>
    <property type="evidence" value="ECO:0007669"/>
    <property type="project" value="TreeGrafter"/>
</dbReference>
<dbReference type="PANTHER" id="PTHR19849:SF0">
    <property type="entry name" value="PHOSPHOLIPASE A-2-ACTIVATING PROTEIN"/>
    <property type="match status" value="1"/>
</dbReference>
<feature type="repeat" description="WD" evidence="4">
    <location>
        <begin position="556"/>
        <end position="601"/>
    </location>
</feature>
<keyword evidence="2 4" id="KW-0853">WD repeat</keyword>
<evidence type="ECO:0000256" key="5">
    <source>
        <dbReference type="SAM" id="Coils"/>
    </source>
</evidence>
<dbReference type="InterPro" id="IPR015943">
    <property type="entry name" value="WD40/YVTN_repeat-like_dom_sf"/>
</dbReference>
<dbReference type="InterPro" id="IPR036322">
    <property type="entry name" value="WD40_repeat_dom_sf"/>
</dbReference>